<accession>A0A6A6PY15</accession>
<dbReference type="RefSeq" id="XP_033591203.1">
    <property type="nucleotide sequence ID" value="XM_033729429.1"/>
</dbReference>
<evidence type="ECO:0000313" key="2">
    <source>
        <dbReference type="Proteomes" id="UP000799767"/>
    </source>
</evidence>
<name>A0A6A6PY15_9PEZI</name>
<dbReference type="EMBL" id="MU001634">
    <property type="protein sequence ID" value="KAF2484634.1"/>
    <property type="molecule type" value="Genomic_DNA"/>
</dbReference>
<protein>
    <submittedName>
        <fullName evidence="1">Uncharacterized protein</fullName>
    </submittedName>
</protein>
<sequence length="111" mass="12396">MIIPVTNGRHSTRLTCKAMTSVHTTTPDATQPYFAHPRPPLRPCRVARDAASPIEAPRGFGMKLRWGITKTGLSGTAQYSELGHCGQASEGRRRYVIPRWHQRDPVPHPML</sequence>
<proteinExistence type="predicted"/>
<gene>
    <name evidence="1" type="ORF">BDY17DRAFT_132602</name>
</gene>
<keyword evidence="2" id="KW-1185">Reference proteome</keyword>
<dbReference type="Proteomes" id="UP000799767">
    <property type="component" value="Unassembled WGS sequence"/>
</dbReference>
<dbReference type="AlphaFoldDB" id="A0A6A6PY15"/>
<organism evidence="1 2">
    <name type="scientific">Neohortaea acidophila</name>
    <dbReference type="NCBI Taxonomy" id="245834"/>
    <lineage>
        <taxon>Eukaryota</taxon>
        <taxon>Fungi</taxon>
        <taxon>Dikarya</taxon>
        <taxon>Ascomycota</taxon>
        <taxon>Pezizomycotina</taxon>
        <taxon>Dothideomycetes</taxon>
        <taxon>Dothideomycetidae</taxon>
        <taxon>Mycosphaerellales</taxon>
        <taxon>Teratosphaeriaceae</taxon>
        <taxon>Neohortaea</taxon>
    </lineage>
</organism>
<evidence type="ECO:0000313" key="1">
    <source>
        <dbReference type="EMBL" id="KAF2484634.1"/>
    </source>
</evidence>
<dbReference type="GeneID" id="54470431"/>
<reference evidence="1" key="1">
    <citation type="journal article" date="2020" name="Stud. Mycol.">
        <title>101 Dothideomycetes genomes: a test case for predicting lifestyles and emergence of pathogens.</title>
        <authorList>
            <person name="Haridas S."/>
            <person name="Albert R."/>
            <person name="Binder M."/>
            <person name="Bloem J."/>
            <person name="Labutti K."/>
            <person name="Salamov A."/>
            <person name="Andreopoulos B."/>
            <person name="Baker S."/>
            <person name="Barry K."/>
            <person name="Bills G."/>
            <person name="Bluhm B."/>
            <person name="Cannon C."/>
            <person name="Castanera R."/>
            <person name="Culley D."/>
            <person name="Daum C."/>
            <person name="Ezra D."/>
            <person name="Gonzalez J."/>
            <person name="Henrissat B."/>
            <person name="Kuo A."/>
            <person name="Liang C."/>
            <person name="Lipzen A."/>
            <person name="Lutzoni F."/>
            <person name="Magnuson J."/>
            <person name="Mondo S."/>
            <person name="Nolan M."/>
            <person name="Ohm R."/>
            <person name="Pangilinan J."/>
            <person name="Park H.-J."/>
            <person name="Ramirez L."/>
            <person name="Alfaro M."/>
            <person name="Sun H."/>
            <person name="Tritt A."/>
            <person name="Yoshinaga Y."/>
            <person name="Zwiers L.-H."/>
            <person name="Turgeon B."/>
            <person name="Goodwin S."/>
            <person name="Spatafora J."/>
            <person name="Crous P."/>
            <person name="Grigoriev I."/>
        </authorList>
    </citation>
    <scope>NUCLEOTIDE SEQUENCE</scope>
    <source>
        <strain evidence="1">CBS 113389</strain>
    </source>
</reference>